<comment type="caution">
    <text evidence="1">The sequence shown here is derived from an EMBL/GenBank/DDBJ whole genome shotgun (WGS) entry which is preliminary data.</text>
</comment>
<reference evidence="1" key="1">
    <citation type="journal article" date="2015" name="Nature">
        <title>Complex archaea that bridge the gap between prokaryotes and eukaryotes.</title>
        <authorList>
            <person name="Spang A."/>
            <person name="Saw J.H."/>
            <person name="Jorgensen S.L."/>
            <person name="Zaremba-Niedzwiedzka K."/>
            <person name="Martijn J."/>
            <person name="Lind A.E."/>
            <person name="van Eijk R."/>
            <person name="Schleper C."/>
            <person name="Guy L."/>
            <person name="Ettema T.J."/>
        </authorList>
    </citation>
    <scope>NUCLEOTIDE SEQUENCE</scope>
</reference>
<accession>A0A0F9CDK6</accession>
<dbReference type="EMBL" id="LAZR01047188">
    <property type="protein sequence ID" value="KKK94806.1"/>
    <property type="molecule type" value="Genomic_DNA"/>
</dbReference>
<name>A0A0F9CDK6_9ZZZZ</name>
<proteinExistence type="predicted"/>
<dbReference type="AlphaFoldDB" id="A0A0F9CDK6"/>
<organism evidence="1">
    <name type="scientific">marine sediment metagenome</name>
    <dbReference type="NCBI Taxonomy" id="412755"/>
    <lineage>
        <taxon>unclassified sequences</taxon>
        <taxon>metagenomes</taxon>
        <taxon>ecological metagenomes</taxon>
    </lineage>
</organism>
<gene>
    <name evidence="1" type="ORF">LCGC14_2679160</name>
</gene>
<evidence type="ECO:0000313" key="1">
    <source>
        <dbReference type="EMBL" id="KKK94806.1"/>
    </source>
</evidence>
<sequence length="34" mass="3969">MKWALNHPILLWDVLEFWASGYAPCRALLIVGQR</sequence>
<protein>
    <submittedName>
        <fullName evidence="1">Uncharacterized protein</fullName>
    </submittedName>
</protein>
<feature type="non-terminal residue" evidence="1">
    <location>
        <position position="34"/>
    </location>
</feature>